<keyword evidence="1" id="KW-0732">Signal</keyword>
<sequence length="144" mass="17159">MRAKLFLTTILLCSFFVSNAQTKYLKNTDEVRNLTKKATGYFQDNKIPAFFDEIKNYWPAPENELIALEEKTIKYINILEDRFGKSGEIVKVNEETIKDFALRETYILKFEHSAIRLKFTYFRNVNGWILNAFKWDDSFEQEFK</sequence>
<evidence type="ECO:0000256" key="1">
    <source>
        <dbReference type="SAM" id="SignalP"/>
    </source>
</evidence>
<name>A0ABU5QQ57_9BACT</name>
<protein>
    <recommendedName>
        <fullName evidence="4">DUF3887 domain-containing protein</fullName>
    </recommendedName>
</protein>
<feature type="signal peptide" evidence="1">
    <location>
        <begin position="1"/>
        <end position="20"/>
    </location>
</feature>
<keyword evidence="3" id="KW-1185">Reference proteome</keyword>
<comment type="caution">
    <text evidence="2">The sequence shown here is derived from an EMBL/GenBank/DDBJ whole genome shotgun (WGS) entry which is preliminary data.</text>
</comment>
<evidence type="ECO:0008006" key="4">
    <source>
        <dbReference type="Google" id="ProtNLM"/>
    </source>
</evidence>
<accession>A0ABU5QQ57</accession>
<proteinExistence type="predicted"/>
<evidence type="ECO:0000313" key="3">
    <source>
        <dbReference type="Proteomes" id="UP001304671"/>
    </source>
</evidence>
<gene>
    <name evidence="2" type="ORF">VB264_15580</name>
</gene>
<feature type="chain" id="PRO_5046668787" description="DUF3887 domain-containing protein" evidence="1">
    <location>
        <begin position="21"/>
        <end position="144"/>
    </location>
</feature>
<dbReference type="Proteomes" id="UP001304671">
    <property type="component" value="Unassembled WGS sequence"/>
</dbReference>
<dbReference type="RefSeq" id="WP_323250726.1">
    <property type="nucleotide sequence ID" value="NZ_JAYFUL010000027.1"/>
</dbReference>
<evidence type="ECO:0000313" key="2">
    <source>
        <dbReference type="EMBL" id="MEA5259217.1"/>
    </source>
</evidence>
<dbReference type="EMBL" id="JAYFUL010000027">
    <property type="protein sequence ID" value="MEA5259217.1"/>
    <property type="molecule type" value="Genomic_DNA"/>
</dbReference>
<organism evidence="2 3">
    <name type="scientific">Arcicella aquatica</name>
    <dbReference type="NCBI Taxonomy" id="217141"/>
    <lineage>
        <taxon>Bacteria</taxon>
        <taxon>Pseudomonadati</taxon>
        <taxon>Bacteroidota</taxon>
        <taxon>Cytophagia</taxon>
        <taxon>Cytophagales</taxon>
        <taxon>Flectobacillaceae</taxon>
        <taxon>Arcicella</taxon>
    </lineage>
</organism>
<reference evidence="2 3" key="1">
    <citation type="submission" date="2023-12" db="EMBL/GenBank/DDBJ databases">
        <title>Novel species of the genus Arcicella isolated from rivers.</title>
        <authorList>
            <person name="Lu H."/>
        </authorList>
    </citation>
    <scope>NUCLEOTIDE SEQUENCE [LARGE SCALE GENOMIC DNA]</scope>
    <source>
        <strain evidence="2 3">LMG 21963</strain>
    </source>
</reference>